<evidence type="ECO:0000313" key="3">
    <source>
        <dbReference type="Proteomes" id="UP000316778"/>
    </source>
</evidence>
<feature type="transmembrane region" description="Helical" evidence="1">
    <location>
        <begin position="66"/>
        <end position="85"/>
    </location>
</feature>
<dbReference type="OrthoDB" id="119761at2"/>
<keyword evidence="1" id="KW-0472">Membrane</keyword>
<dbReference type="RefSeq" id="WP_145711107.1">
    <property type="nucleotide sequence ID" value="NZ_BAAAFY010000001.1"/>
</dbReference>
<dbReference type="Proteomes" id="UP000316778">
    <property type="component" value="Unassembled WGS sequence"/>
</dbReference>
<organism evidence="2 3">
    <name type="scientific">Chitinophaga japonensis</name>
    <name type="common">Flexibacter japonensis</name>
    <dbReference type="NCBI Taxonomy" id="104662"/>
    <lineage>
        <taxon>Bacteria</taxon>
        <taxon>Pseudomonadati</taxon>
        <taxon>Bacteroidota</taxon>
        <taxon>Chitinophagia</taxon>
        <taxon>Chitinophagales</taxon>
        <taxon>Chitinophagaceae</taxon>
        <taxon>Chitinophaga</taxon>
    </lineage>
</organism>
<sequence>MKNQHKQQDPPPPNGNGNKGGIAGFFERFAGKVINATGSAWAFSVALGVVIIWAVTGPLFGFSDTWQLVINTGTTIITFLMVFVIQKSQNKESKSVQLKLNELIAANRAASNRLIVAEDLTEEELDILHKYYSTLAEETKKRIDMKGSHSVEEAIEKTDEKLGK</sequence>
<name>A0A562TFU1_CHIJA</name>
<dbReference type="Pfam" id="PF04120">
    <property type="entry name" value="Iron_permease"/>
    <property type="match status" value="1"/>
</dbReference>
<evidence type="ECO:0000313" key="2">
    <source>
        <dbReference type="EMBL" id="TWI91956.1"/>
    </source>
</evidence>
<feature type="transmembrane region" description="Helical" evidence="1">
    <location>
        <begin position="40"/>
        <end position="60"/>
    </location>
</feature>
<gene>
    <name evidence="2" type="ORF">LX66_1337</name>
</gene>
<dbReference type="GO" id="GO:0055085">
    <property type="term" value="P:transmembrane transport"/>
    <property type="evidence" value="ECO:0007669"/>
    <property type="project" value="InterPro"/>
</dbReference>
<keyword evidence="3" id="KW-1185">Reference proteome</keyword>
<keyword evidence="1" id="KW-1133">Transmembrane helix</keyword>
<reference evidence="2 3" key="1">
    <citation type="journal article" date="2013" name="Stand. Genomic Sci.">
        <title>Genomic Encyclopedia of Type Strains, Phase I: The one thousand microbial genomes (KMG-I) project.</title>
        <authorList>
            <person name="Kyrpides N.C."/>
            <person name="Woyke T."/>
            <person name="Eisen J.A."/>
            <person name="Garrity G."/>
            <person name="Lilburn T.G."/>
            <person name="Beck B.J."/>
            <person name="Whitman W.B."/>
            <person name="Hugenholtz P."/>
            <person name="Klenk H.P."/>
        </authorList>
    </citation>
    <scope>NUCLEOTIDE SEQUENCE [LARGE SCALE GENOMIC DNA]</scope>
    <source>
        <strain evidence="2 3">DSM 13484</strain>
    </source>
</reference>
<proteinExistence type="predicted"/>
<evidence type="ECO:0000256" key="1">
    <source>
        <dbReference type="SAM" id="Phobius"/>
    </source>
</evidence>
<keyword evidence="1" id="KW-0812">Transmembrane</keyword>
<dbReference type="EMBL" id="VLLG01000002">
    <property type="protein sequence ID" value="TWI91956.1"/>
    <property type="molecule type" value="Genomic_DNA"/>
</dbReference>
<dbReference type="AlphaFoldDB" id="A0A562TFU1"/>
<comment type="caution">
    <text evidence="2">The sequence shown here is derived from an EMBL/GenBank/DDBJ whole genome shotgun (WGS) entry which is preliminary data.</text>
</comment>
<dbReference type="InterPro" id="IPR007251">
    <property type="entry name" value="Iron_permease_Fet4"/>
</dbReference>
<protein>
    <submittedName>
        <fullName evidence="2">Low affinity Fe/Cu permease</fullName>
    </submittedName>
</protein>
<accession>A0A562TFU1</accession>